<comment type="caution">
    <text evidence="2">The sequence shown here is derived from an EMBL/GenBank/DDBJ whole genome shotgun (WGS) entry which is preliminary data.</text>
</comment>
<proteinExistence type="predicted"/>
<dbReference type="EMBL" id="LXQA010237038">
    <property type="protein sequence ID" value="MCI36747.1"/>
    <property type="molecule type" value="Genomic_DNA"/>
</dbReference>
<evidence type="ECO:0000313" key="2">
    <source>
        <dbReference type="EMBL" id="MCI36747.1"/>
    </source>
</evidence>
<feature type="region of interest" description="Disordered" evidence="1">
    <location>
        <begin position="51"/>
        <end position="70"/>
    </location>
</feature>
<protein>
    <submittedName>
        <fullName evidence="2">Uncharacterized protein</fullName>
    </submittedName>
</protein>
<evidence type="ECO:0000256" key="1">
    <source>
        <dbReference type="SAM" id="MobiDB-lite"/>
    </source>
</evidence>
<dbReference type="AlphaFoldDB" id="A0A392RKF9"/>
<sequence length="70" mass="7912">MLEIIFVGETFQAHLLVMDHQMHPMYSAKGSFKESSEASSARHKGILENISMLDMTSRDKNSSHHTHARA</sequence>
<accession>A0A392RKF9</accession>
<dbReference type="Proteomes" id="UP000265520">
    <property type="component" value="Unassembled WGS sequence"/>
</dbReference>
<organism evidence="2 3">
    <name type="scientific">Trifolium medium</name>
    <dbReference type="NCBI Taxonomy" id="97028"/>
    <lineage>
        <taxon>Eukaryota</taxon>
        <taxon>Viridiplantae</taxon>
        <taxon>Streptophyta</taxon>
        <taxon>Embryophyta</taxon>
        <taxon>Tracheophyta</taxon>
        <taxon>Spermatophyta</taxon>
        <taxon>Magnoliopsida</taxon>
        <taxon>eudicotyledons</taxon>
        <taxon>Gunneridae</taxon>
        <taxon>Pentapetalae</taxon>
        <taxon>rosids</taxon>
        <taxon>fabids</taxon>
        <taxon>Fabales</taxon>
        <taxon>Fabaceae</taxon>
        <taxon>Papilionoideae</taxon>
        <taxon>50 kb inversion clade</taxon>
        <taxon>NPAAA clade</taxon>
        <taxon>Hologalegina</taxon>
        <taxon>IRL clade</taxon>
        <taxon>Trifolieae</taxon>
        <taxon>Trifolium</taxon>
    </lineage>
</organism>
<keyword evidence="3" id="KW-1185">Reference proteome</keyword>
<evidence type="ECO:0000313" key="3">
    <source>
        <dbReference type="Proteomes" id="UP000265520"/>
    </source>
</evidence>
<name>A0A392RKF9_9FABA</name>
<reference evidence="2 3" key="1">
    <citation type="journal article" date="2018" name="Front. Plant Sci.">
        <title>Red Clover (Trifolium pratense) and Zigzag Clover (T. medium) - A Picture of Genomic Similarities and Differences.</title>
        <authorList>
            <person name="Dluhosova J."/>
            <person name="Istvanek J."/>
            <person name="Nedelnik J."/>
            <person name="Repkova J."/>
        </authorList>
    </citation>
    <scope>NUCLEOTIDE SEQUENCE [LARGE SCALE GENOMIC DNA]</scope>
    <source>
        <strain evidence="3">cv. 10/8</strain>
        <tissue evidence="2">Leaf</tissue>
    </source>
</reference>